<dbReference type="AlphaFoldDB" id="A0A3S1C9P0"/>
<dbReference type="Proteomes" id="UP000276103">
    <property type="component" value="Unassembled WGS sequence"/>
</dbReference>
<gene>
    <name evidence="2" type="ORF">DSM107003_00380</name>
</gene>
<evidence type="ECO:0000259" key="1">
    <source>
        <dbReference type="Pfam" id="PF01936"/>
    </source>
</evidence>
<feature type="domain" description="NYN" evidence="1">
    <location>
        <begin position="17"/>
        <end position="145"/>
    </location>
</feature>
<protein>
    <recommendedName>
        <fullName evidence="1">NYN domain-containing protein</fullName>
    </recommendedName>
</protein>
<dbReference type="InterPro" id="IPR021139">
    <property type="entry name" value="NYN"/>
</dbReference>
<sequence>MSHLSLNTQTVQKKDSVGIFGDIQNVLSIKKYGDLLLDFAKMQGNIKSKNFYYNSLHKNQVDAKNIFQLLGFNCVDVPDSSKNSADKQLKDECYNAVAFNPSLKTIILLSGDGDFAVLIAILKAMGKEVIVFAQRGSASPKLINLVGINNFHFIDELPQLVGEKTLPQSTVINPQVSYNEAEGYLIETVKNALSQGKPTHYSYIGRSMRQLFPKYQGVSSISALNGKKFKSFGKFIDYAVNSGRIQRQNQELLLIE</sequence>
<keyword evidence="3" id="KW-1185">Reference proteome</keyword>
<dbReference type="EMBL" id="RSCM01000001">
    <property type="protein sequence ID" value="RUS99454.1"/>
    <property type="molecule type" value="Genomic_DNA"/>
</dbReference>
<organism evidence="2 3">
    <name type="scientific">Trichormus variabilis SAG 1403-4b</name>
    <dbReference type="NCBI Taxonomy" id="447716"/>
    <lineage>
        <taxon>Bacteria</taxon>
        <taxon>Bacillati</taxon>
        <taxon>Cyanobacteriota</taxon>
        <taxon>Cyanophyceae</taxon>
        <taxon>Nostocales</taxon>
        <taxon>Nostocaceae</taxon>
        <taxon>Trichormus</taxon>
    </lineage>
</organism>
<dbReference type="GO" id="GO:0004540">
    <property type="term" value="F:RNA nuclease activity"/>
    <property type="evidence" value="ECO:0007669"/>
    <property type="project" value="InterPro"/>
</dbReference>
<evidence type="ECO:0000313" key="2">
    <source>
        <dbReference type="EMBL" id="RUS99454.1"/>
    </source>
</evidence>
<accession>A0A3S1C9P0</accession>
<proteinExistence type="predicted"/>
<reference evidence="2 3" key="1">
    <citation type="journal article" date="2019" name="Genome Biol. Evol.">
        <title>Day and night: Metabolic profiles and evolutionary relationships of six axenic non-marine cyanobacteria.</title>
        <authorList>
            <person name="Will S.E."/>
            <person name="Henke P."/>
            <person name="Boedeker C."/>
            <person name="Huang S."/>
            <person name="Brinkmann H."/>
            <person name="Rohde M."/>
            <person name="Jarek M."/>
            <person name="Friedl T."/>
            <person name="Seufert S."/>
            <person name="Schumacher M."/>
            <person name="Overmann J."/>
            <person name="Neumann-Schaal M."/>
            <person name="Petersen J."/>
        </authorList>
    </citation>
    <scope>NUCLEOTIDE SEQUENCE [LARGE SCALE GENOMIC DNA]</scope>
    <source>
        <strain evidence="2 3">SAG 1403-4b</strain>
    </source>
</reference>
<dbReference type="OrthoDB" id="461172at2"/>
<dbReference type="Pfam" id="PF01936">
    <property type="entry name" value="NYN"/>
    <property type="match status" value="1"/>
</dbReference>
<evidence type="ECO:0000313" key="3">
    <source>
        <dbReference type="Proteomes" id="UP000276103"/>
    </source>
</evidence>
<name>A0A3S1C9P0_ANAVA</name>
<comment type="caution">
    <text evidence="2">The sequence shown here is derived from an EMBL/GenBank/DDBJ whole genome shotgun (WGS) entry which is preliminary data.</text>
</comment>
<dbReference type="Gene3D" id="3.40.50.1010">
    <property type="entry name" value="5'-nuclease"/>
    <property type="match status" value="1"/>
</dbReference>